<accession>A0ACB5U2A6</accession>
<gene>
    <name evidence="1" type="ORF">Cboi01_000537700</name>
</gene>
<name>A0ACB5U2A6_CANBO</name>
<proteinExistence type="predicted"/>
<evidence type="ECO:0000313" key="1">
    <source>
        <dbReference type="EMBL" id="GME99755.1"/>
    </source>
</evidence>
<evidence type="ECO:0000313" key="2">
    <source>
        <dbReference type="Proteomes" id="UP001165101"/>
    </source>
</evidence>
<reference evidence="1" key="1">
    <citation type="submission" date="2023-04" db="EMBL/GenBank/DDBJ databases">
        <title>Candida boidinii NBRC 1967.</title>
        <authorList>
            <person name="Ichikawa N."/>
            <person name="Sato H."/>
            <person name="Tonouchi N."/>
        </authorList>
    </citation>
    <scope>NUCLEOTIDE SEQUENCE</scope>
    <source>
        <strain evidence="1">NBRC 1967</strain>
    </source>
</reference>
<keyword evidence="2" id="KW-1185">Reference proteome</keyword>
<organism evidence="1 2">
    <name type="scientific">Candida boidinii</name>
    <name type="common">Yeast</name>
    <dbReference type="NCBI Taxonomy" id="5477"/>
    <lineage>
        <taxon>Eukaryota</taxon>
        <taxon>Fungi</taxon>
        <taxon>Dikarya</taxon>
        <taxon>Ascomycota</taxon>
        <taxon>Saccharomycotina</taxon>
        <taxon>Pichiomycetes</taxon>
        <taxon>Pichiales</taxon>
        <taxon>Pichiaceae</taxon>
        <taxon>Ogataea</taxon>
        <taxon>Ogataea/Candida clade</taxon>
    </lineage>
</organism>
<comment type="caution">
    <text evidence="1">The sequence shown here is derived from an EMBL/GenBank/DDBJ whole genome shotgun (WGS) entry which is preliminary data.</text>
</comment>
<dbReference type="Proteomes" id="UP001165101">
    <property type="component" value="Unassembled WGS sequence"/>
</dbReference>
<protein>
    <submittedName>
        <fullName evidence="1">Unnamed protein product</fullName>
    </submittedName>
</protein>
<sequence length="342" mass="40321">MKEPPPMNSTNQAEESLKILNDWRSSWVELLKKCNVFIEENNQVDELTKSKVYKLFSYLNIKILDHFDPTLVNILISTKPFSTKAKYEPTDYFSFVNKYNIKVWHYEKVIRFFKSIGITLRKIHQEERKFEALSIANSHNGNANLQSMANSNSNSMMSMNENMMNNYRPILPNDPNLPNYMFTNSAIKNENFDYSSNPELLSRSSSGMFDNRSLTPQPQQYYQHLQLQQQQQQQQFQQMQAHQQYQQQYQQQQQLQQGQHTNQSQSQNIKKGPIEDLTLSFQISTLKPSFKRIDEVKDISLLLEVWTFLNIYSKALFIDNFTFDDFVTALSWNDDASLYHLH</sequence>
<dbReference type="EMBL" id="BSXV01004118">
    <property type="protein sequence ID" value="GME99755.1"/>
    <property type="molecule type" value="Genomic_DNA"/>
</dbReference>